<evidence type="ECO:0000313" key="1">
    <source>
        <dbReference type="EMBL" id="MCX8304221.1"/>
    </source>
</evidence>
<comment type="caution">
    <text evidence="1">The sequence shown here is derived from an EMBL/GenBank/DDBJ whole genome shotgun (WGS) entry which is preliminary data.</text>
</comment>
<proteinExistence type="predicted"/>
<protein>
    <submittedName>
        <fullName evidence="1">Protein DpdI</fullName>
    </submittedName>
</protein>
<dbReference type="RefSeq" id="WP_267215303.1">
    <property type="nucleotide sequence ID" value="NZ_JAPMLV010000002.1"/>
</dbReference>
<keyword evidence="2" id="KW-1185">Reference proteome</keyword>
<sequence length="245" mass="27923">MMTTLKTQLAGLREQYQLKEQLQSMQDVYEQYRTIRDRLLDVAEPLQKACAQLKVLKTLPELQEQLDFQENAAAFFGVRAELQALTASFKDSGERIEQNGLGELLVRLSGVHDRISEKVVQAWAAFVAELEARAVLAPVFLEQQKTLGNTMAYTSYRNALDNFNRQKTSAPDSQAVVKKLQGYCDEMVELKKGMEFNAPDDVLRFFDALDKQHQASLALLTPEVLSWLKEKALLQSFNVTRKRMM</sequence>
<accession>A0ABT3XHN9</accession>
<dbReference type="EMBL" id="JAPMLV010000002">
    <property type="protein sequence ID" value="MCX8304221.1"/>
    <property type="molecule type" value="Genomic_DNA"/>
</dbReference>
<organism evidence="1 2">
    <name type="scientific">Enterobacter pseudoroggenkampii</name>
    <dbReference type="NCBI Taxonomy" id="2996112"/>
    <lineage>
        <taxon>Bacteria</taxon>
        <taxon>Pseudomonadati</taxon>
        <taxon>Pseudomonadota</taxon>
        <taxon>Gammaproteobacteria</taxon>
        <taxon>Enterobacterales</taxon>
        <taxon>Enterobacteriaceae</taxon>
        <taxon>Enterobacter</taxon>
    </lineage>
</organism>
<name>A0ABT3XHN9_9ENTR</name>
<dbReference type="NCBIfam" id="NF041066">
    <property type="entry name" value="DpdI"/>
    <property type="match status" value="1"/>
</dbReference>
<reference evidence="1" key="1">
    <citation type="submission" date="2022-11" db="EMBL/GenBank/DDBJ databases">
        <title>The draft genomes of two Enterobacter strains.</title>
        <authorList>
            <person name="He Y."/>
            <person name="Wu S."/>
            <person name="Feng Y."/>
            <person name="Zong Z."/>
        </authorList>
    </citation>
    <scope>NUCLEOTIDE SEQUENCE</scope>
    <source>
        <strain evidence="1">155092</strain>
    </source>
</reference>
<gene>
    <name evidence="1" type="primary">dpdI</name>
    <name evidence="1" type="ORF">OTG14_14770</name>
</gene>
<dbReference type="Proteomes" id="UP001163211">
    <property type="component" value="Unassembled WGS sequence"/>
</dbReference>
<evidence type="ECO:0000313" key="2">
    <source>
        <dbReference type="Proteomes" id="UP001163211"/>
    </source>
</evidence>